<feature type="compositionally biased region" description="Gly residues" evidence="1">
    <location>
        <begin position="448"/>
        <end position="462"/>
    </location>
</feature>
<feature type="compositionally biased region" description="Basic and acidic residues" evidence="1">
    <location>
        <begin position="384"/>
        <end position="395"/>
    </location>
</feature>
<gene>
    <name evidence="2" type="ORF">JOL62DRAFT_42143</name>
</gene>
<evidence type="ECO:0000256" key="1">
    <source>
        <dbReference type="SAM" id="MobiDB-lite"/>
    </source>
</evidence>
<proteinExistence type="predicted"/>
<feature type="region of interest" description="Disordered" evidence="1">
    <location>
        <begin position="310"/>
        <end position="506"/>
    </location>
</feature>
<feature type="compositionally biased region" description="Basic and acidic residues" evidence="1">
    <location>
        <begin position="407"/>
        <end position="423"/>
    </location>
</feature>
<feature type="compositionally biased region" description="Acidic residues" evidence="1">
    <location>
        <begin position="373"/>
        <end position="383"/>
    </location>
</feature>
<protein>
    <submittedName>
        <fullName evidence="2">Uncharacterized protein</fullName>
    </submittedName>
</protein>
<feature type="compositionally biased region" description="Low complexity" evidence="1">
    <location>
        <begin position="234"/>
        <end position="255"/>
    </location>
</feature>
<feature type="compositionally biased region" description="Acidic residues" evidence="1">
    <location>
        <begin position="331"/>
        <end position="340"/>
    </location>
</feature>
<keyword evidence="3" id="KW-1185">Reference proteome</keyword>
<comment type="caution">
    <text evidence="2">The sequence shown here is derived from an EMBL/GenBank/DDBJ whole genome shotgun (WGS) entry which is preliminary data.</text>
</comment>
<feature type="region of interest" description="Disordered" evidence="1">
    <location>
        <begin position="511"/>
        <end position="530"/>
    </location>
</feature>
<feature type="compositionally biased region" description="Basic and acidic residues" evidence="1">
    <location>
        <begin position="136"/>
        <end position="157"/>
    </location>
</feature>
<feature type="region of interest" description="Disordered" evidence="1">
    <location>
        <begin position="136"/>
        <end position="170"/>
    </location>
</feature>
<evidence type="ECO:0000313" key="2">
    <source>
        <dbReference type="EMBL" id="KAK7611712.1"/>
    </source>
</evidence>
<organism evidence="2 3">
    <name type="scientific">Phyllosticta paracitricarpa</name>
    <dbReference type="NCBI Taxonomy" id="2016321"/>
    <lineage>
        <taxon>Eukaryota</taxon>
        <taxon>Fungi</taxon>
        <taxon>Dikarya</taxon>
        <taxon>Ascomycota</taxon>
        <taxon>Pezizomycotina</taxon>
        <taxon>Dothideomycetes</taxon>
        <taxon>Dothideomycetes incertae sedis</taxon>
        <taxon>Botryosphaeriales</taxon>
        <taxon>Phyllostictaceae</taxon>
        <taxon>Phyllosticta</taxon>
    </lineage>
</organism>
<accession>A0ABR1NB99</accession>
<feature type="compositionally biased region" description="Low complexity" evidence="1">
    <location>
        <begin position="188"/>
        <end position="212"/>
    </location>
</feature>
<name>A0ABR1NB99_9PEZI</name>
<feature type="compositionally biased region" description="Low complexity" evidence="1">
    <location>
        <begin position="479"/>
        <end position="505"/>
    </location>
</feature>
<reference evidence="2 3" key="1">
    <citation type="submission" date="2024-04" db="EMBL/GenBank/DDBJ databases">
        <title>Phyllosticta paracitricarpa is synonymous to the EU quarantine fungus P. citricarpa based on phylogenomic analyses.</title>
        <authorList>
            <consortium name="Lawrence Berkeley National Laboratory"/>
            <person name="Van ingen-buijs V.A."/>
            <person name="Van westerhoven A.C."/>
            <person name="Haridas S."/>
            <person name="Skiadas P."/>
            <person name="Martin F."/>
            <person name="Groenewald J.Z."/>
            <person name="Crous P.W."/>
            <person name="Seidl M.F."/>
        </authorList>
    </citation>
    <scope>NUCLEOTIDE SEQUENCE [LARGE SCALE GENOMIC DNA]</scope>
    <source>
        <strain evidence="2 3">CBS 141358</strain>
    </source>
</reference>
<feature type="compositionally biased region" description="Basic residues" evidence="1">
    <location>
        <begin position="511"/>
        <end position="526"/>
    </location>
</feature>
<dbReference type="Proteomes" id="UP001367316">
    <property type="component" value="Unassembled WGS sequence"/>
</dbReference>
<feature type="compositionally biased region" description="Polar residues" evidence="1">
    <location>
        <begin position="256"/>
        <end position="270"/>
    </location>
</feature>
<feature type="compositionally biased region" description="Polar residues" evidence="1">
    <location>
        <begin position="436"/>
        <end position="446"/>
    </location>
</feature>
<evidence type="ECO:0000313" key="3">
    <source>
        <dbReference type="Proteomes" id="UP001367316"/>
    </source>
</evidence>
<sequence>MVVAVPTMASSCDTRLVDRLYAFASALPLQHLNKPVPHFLLDVHDAMIPHIENLQLSLEERGWASVALPPYLSTLQARLAITGLIISLTIFLISAALPRGKKGESQKQESNTRQEGELETKAVEEVVGEISLEKQEIRGGEEVEEVKLEREEEEVKLKTQPVPASPRTASITSTSIAAVIENPSAPVPAEATPASPLSAPATTTPASPVPVSQQASNSDADPRSPRPAPSTAHSTSPIRTRSSTSSIPVRVPTTPARASSYPTAINTAVNHTRHASTPIARTATSPTSPASAKVVAASYAWVMSEDLEWDDRAGGSSDETGEHSDNSNSYSDDDDDDEEDAKNHAKDSDSPHSRRSLEDELQAAGYKGAAAGELDDSDNDSDVSEAREQEQEDKMNNGALHPRRHSHTSDIEARYEAWRKTRSEGGGGHHLHHNRSNSTKTTTSALGSGIGGIGGIASGMGGIRKTRSHHSRKDSVLENQNNGTNNNNNSSPSTGRSSLSMSTRSMTRHALLQRKRSSALKPWARKRKEDFGEWLKKKTTATATTTTTATNATNNGTTTAAAAAAITSTTKE</sequence>
<feature type="compositionally biased region" description="Basic and acidic residues" evidence="1">
    <location>
        <begin position="341"/>
        <end position="358"/>
    </location>
</feature>
<feature type="region of interest" description="Disordered" evidence="1">
    <location>
        <begin position="187"/>
        <end position="291"/>
    </location>
</feature>
<dbReference type="EMBL" id="JBBPBF010000012">
    <property type="protein sequence ID" value="KAK7611712.1"/>
    <property type="molecule type" value="Genomic_DNA"/>
</dbReference>